<comment type="caution">
    <text evidence="1">The sequence shown here is derived from an EMBL/GenBank/DDBJ whole genome shotgun (WGS) entry which is preliminary data.</text>
</comment>
<dbReference type="EMBL" id="AMZH03012230">
    <property type="protein sequence ID" value="RRT51425.1"/>
    <property type="molecule type" value="Genomic_DNA"/>
</dbReference>
<sequence>MREVYHVLHPVGDVEGEVGGGSAGAPGDVAESWVVGDHAVHAFEEVLHALLRLGREELEGEHRPPIALGRGLDLVDHLHHSSPPPSSPTRSQLCVWLCESLYKPQRE</sequence>
<dbReference type="AlphaFoldDB" id="A0A426YI65"/>
<accession>A0A426YI65</accession>
<organism evidence="1 2">
    <name type="scientific">Ensete ventricosum</name>
    <name type="common">Abyssinian banana</name>
    <name type="synonym">Musa ensete</name>
    <dbReference type="NCBI Taxonomy" id="4639"/>
    <lineage>
        <taxon>Eukaryota</taxon>
        <taxon>Viridiplantae</taxon>
        <taxon>Streptophyta</taxon>
        <taxon>Embryophyta</taxon>
        <taxon>Tracheophyta</taxon>
        <taxon>Spermatophyta</taxon>
        <taxon>Magnoliopsida</taxon>
        <taxon>Liliopsida</taxon>
        <taxon>Zingiberales</taxon>
        <taxon>Musaceae</taxon>
        <taxon>Ensete</taxon>
    </lineage>
</organism>
<reference evidence="1 2" key="1">
    <citation type="journal article" date="2014" name="Agronomy (Basel)">
        <title>A Draft Genome Sequence for Ensete ventricosum, the Drought-Tolerant Tree Against Hunger.</title>
        <authorList>
            <person name="Harrison J."/>
            <person name="Moore K.A."/>
            <person name="Paszkiewicz K."/>
            <person name="Jones T."/>
            <person name="Grant M."/>
            <person name="Ambacheew D."/>
            <person name="Muzemil S."/>
            <person name="Studholme D.J."/>
        </authorList>
    </citation>
    <scope>NUCLEOTIDE SEQUENCE [LARGE SCALE GENOMIC DNA]</scope>
</reference>
<dbReference type="Proteomes" id="UP000287651">
    <property type="component" value="Unassembled WGS sequence"/>
</dbReference>
<proteinExistence type="predicted"/>
<name>A0A426YI65_ENSVE</name>
<evidence type="ECO:0000313" key="2">
    <source>
        <dbReference type="Proteomes" id="UP000287651"/>
    </source>
</evidence>
<protein>
    <submittedName>
        <fullName evidence="1">Uncharacterized protein</fullName>
    </submittedName>
</protein>
<gene>
    <name evidence="1" type="ORF">B296_00034115</name>
</gene>
<evidence type="ECO:0000313" key="1">
    <source>
        <dbReference type="EMBL" id="RRT51425.1"/>
    </source>
</evidence>